<dbReference type="Proteomes" id="UP001283341">
    <property type="component" value="Unassembled WGS sequence"/>
</dbReference>
<dbReference type="EMBL" id="JAUEDM010000004">
    <property type="protein sequence ID" value="KAK3319383.1"/>
    <property type="molecule type" value="Genomic_DNA"/>
</dbReference>
<keyword evidence="2" id="KW-1185">Reference proteome</keyword>
<protein>
    <submittedName>
        <fullName evidence="1">Uncharacterized protein</fullName>
    </submittedName>
</protein>
<reference evidence="1" key="2">
    <citation type="submission" date="2023-06" db="EMBL/GenBank/DDBJ databases">
        <authorList>
            <consortium name="Lawrence Berkeley National Laboratory"/>
            <person name="Haridas S."/>
            <person name="Hensen N."/>
            <person name="Bonometti L."/>
            <person name="Westerberg I."/>
            <person name="Brannstrom I.O."/>
            <person name="Guillou S."/>
            <person name="Cros-Aarteil S."/>
            <person name="Calhoun S."/>
            <person name="Kuo A."/>
            <person name="Mondo S."/>
            <person name="Pangilinan J."/>
            <person name="Riley R."/>
            <person name="Labutti K."/>
            <person name="Andreopoulos B."/>
            <person name="Lipzen A."/>
            <person name="Chen C."/>
            <person name="Yanf M."/>
            <person name="Daum C."/>
            <person name="Ng V."/>
            <person name="Clum A."/>
            <person name="Steindorff A."/>
            <person name="Ohm R."/>
            <person name="Martin F."/>
            <person name="Silar P."/>
            <person name="Natvig D."/>
            <person name="Lalanne C."/>
            <person name="Gautier V."/>
            <person name="Ament-Velasquez S.L."/>
            <person name="Kruys A."/>
            <person name="Hutchinson M.I."/>
            <person name="Powell A.J."/>
            <person name="Barry K."/>
            <person name="Miller A.N."/>
            <person name="Grigoriev I.V."/>
            <person name="Debuchy R."/>
            <person name="Gladieux P."/>
            <person name="Thoren M.H."/>
            <person name="Johannesson H."/>
        </authorList>
    </citation>
    <scope>NUCLEOTIDE SEQUENCE</scope>
    <source>
        <strain evidence="1">CBS 118394</strain>
    </source>
</reference>
<organism evidence="1 2">
    <name type="scientific">Apodospora peruviana</name>
    <dbReference type="NCBI Taxonomy" id="516989"/>
    <lineage>
        <taxon>Eukaryota</taxon>
        <taxon>Fungi</taxon>
        <taxon>Dikarya</taxon>
        <taxon>Ascomycota</taxon>
        <taxon>Pezizomycotina</taxon>
        <taxon>Sordariomycetes</taxon>
        <taxon>Sordariomycetidae</taxon>
        <taxon>Sordariales</taxon>
        <taxon>Lasiosphaeriaceae</taxon>
        <taxon>Apodospora</taxon>
    </lineage>
</organism>
<proteinExistence type="predicted"/>
<evidence type="ECO:0000313" key="1">
    <source>
        <dbReference type="EMBL" id="KAK3319383.1"/>
    </source>
</evidence>
<accession>A0AAE0M5F8</accession>
<evidence type="ECO:0000313" key="2">
    <source>
        <dbReference type="Proteomes" id="UP001283341"/>
    </source>
</evidence>
<name>A0AAE0M5F8_9PEZI</name>
<reference evidence="1" key="1">
    <citation type="journal article" date="2023" name="Mol. Phylogenet. Evol.">
        <title>Genome-scale phylogeny and comparative genomics of the fungal order Sordariales.</title>
        <authorList>
            <person name="Hensen N."/>
            <person name="Bonometti L."/>
            <person name="Westerberg I."/>
            <person name="Brannstrom I.O."/>
            <person name="Guillou S."/>
            <person name="Cros-Aarteil S."/>
            <person name="Calhoun S."/>
            <person name="Haridas S."/>
            <person name="Kuo A."/>
            <person name="Mondo S."/>
            <person name="Pangilinan J."/>
            <person name="Riley R."/>
            <person name="LaButti K."/>
            <person name="Andreopoulos B."/>
            <person name="Lipzen A."/>
            <person name="Chen C."/>
            <person name="Yan M."/>
            <person name="Daum C."/>
            <person name="Ng V."/>
            <person name="Clum A."/>
            <person name="Steindorff A."/>
            <person name="Ohm R.A."/>
            <person name="Martin F."/>
            <person name="Silar P."/>
            <person name="Natvig D.O."/>
            <person name="Lalanne C."/>
            <person name="Gautier V."/>
            <person name="Ament-Velasquez S.L."/>
            <person name="Kruys A."/>
            <person name="Hutchinson M.I."/>
            <person name="Powell A.J."/>
            <person name="Barry K."/>
            <person name="Miller A.N."/>
            <person name="Grigoriev I.V."/>
            <person name="Debuchy R."/>
            <person name="Gladieux P."/>
            <person name="Hiltunen Thoren M."/>
            <person name="Johannesson H."/>
        </authorList>
    </citation>
    <scope>NUCLEOTIDE SEQUENCE</scope>
    <source>
        <strain evidence="1">CBS 118394</strain>
    </source>
</reference>
<dbReference type="AlphaFoldDB" id="A0AAE0M5F8"/>
<comment type="caution">
    <text evidence="1">The sequence shown here is derived from an EMBL/GenBank/DDBJ whole genome shotgun (WGS) entry which is preliminary data.</text>
</comment>
<sequence length="116" mass="12911">MTLEERRQGSQVDFFLSLLPLAMVQSLSQVYLHRGAPACNYNKEAAHHFKSSDLPLVHLVNRNDLKVFGTFLRFPTTSGILHASNRSLHSRMTVIRGSPLIPYGSLTMSTQQGAIS</sequence>
<gene>
    <name evidence="1" type="ORF">B0H66DRAFT_268116</name>
</gene>